<name>A0A5P5X5B0_VIBPH</name>
<dbReference type="AlphaFoldDB" id="A0A5P5X5B0"/>
<accession>A0A5P5X5B0</accession>
<dbReference type="Gene3D" id="2.160.10.10">
    <property type="entry name" value="Hexapeptide repeat proteins"/>
    <property type="match status" value="1"/>
</dbReference>
<dbReference type="PANTHER" id="PTHR23416">
    <property type="entry name" value="SIALIC ACID SYNTHASE-RELATED"/>
    <property type="match status" value="1"/>
</dbReference>
<dbReference type="SUPFAM" id="SSF51161">
    <property type="entry name" value="Trimeric LpxA-like enzymes"/>
    <property type="match status" value="1"/>
</dbReference>
<sequence length="217" mass="23832">MIIDILFGIHKSIYFNFKYFSFAVAIKLPVLLSNNVSLKTVKGEVILKKVRTGIVKIGFNDVGIFDKKREKCIWDVQGKVYFAGGAVIGHGSKVSVLKSGILSIGKGFCLSASSSIVCAKKVTFGDECLVSWDVLIMDTDFHKVFDKNQIYINPPKEIFIDDNVWIGCRCTILKGVYISKGNVIGATTTISKSVVESKVVIAGKTQNIVKRGISWKG</sequence>
<dbReference type="GO" id="GO:0016740">
    <property type="term" value="F:transferase activity"/>
    <property type="evidence" value="ECO:0007669"/>
    <property type="project" value="UniProtKB-KW"/>
</dbReference>
<gene>
    <name evidence="1" type="primary">lacA</name>
</gene>
<dbReference type="PANTHER" id="PTHR23416:SF78">
    <property type="entry name" value="LIPOPOLYSACCHARIDE BIOSYNTHESIS O-ACETYL TRANSFERASE WBBJ-RELATED"/>
    <property type="match status" value="1"/>
</dbReference>
<dbReference type="InterPro" id="IPR011004">
    <property type="entry name" value="Trimer_LpxA-like_sf"/>
</dbReference>
<organism evidence="1">
    <name type="scientific">Vibrio parahaemolyticus</name>
    <dbReference type="NCBI Taxonomy" id="670"/>
    <lineage>
        <taxon>Bacteria</taxon>
        <taxon>Pseudomonadati</taxon>
        <taxon>Pseudomonadota</taxon>
        <taxon>Gammaproteobacteria</taxon>
        <taxon>Vibrionales</taxon>
        <taxon>Vibrionaceae</taxon>
        <taxon>Vibrio</taxon>
    </lineage>
</organism>
<dbReference type="EMBL" id="MK473646">
    <property type="protein sequence ID" value="QFF90428.1"/>
    <property type="molecule type" value="Genomic_DNA"/>
</dbReference>
<protein>
    <submittedName>
        <fullName evidence="1">Galactoside O-acetyltransferase</fullName>
    </submittedName>
</protein>
<evidence type="ECO:0000313" key="1">
    <source>
        <dbReference type="EMBL" id="QFF90428.1"/>
    </source>
</evidence>
<dbReference type="InterPro" id="IPR051159">
    <property type="entry name" value="Hexapeptide_acetyltransf"/>
</dbReference>
<proteinExistence type="predicted"/>
<reference evidence="1" key="1">
    <citation type="journal article" date="2019" name="Int. J. Food Microbiol.">
        <title>Developing a novel molecular serotyping system based on capsular polysaccharide synthesis gene clusters of Vibrio parahaemolyticus.</title>
        <authorList>
            <person name="Pang Y."/>
            <person name="Guo X."/>
            <person name="Tian X."/>
            <person name="Liu F."/>
            <person name="Wang L."/>
            <person name="Wu J."/>
            <person name="Zhang S."/>
            <person name="Li S."/>
            <person name="Liu B."/>
        </authorList>
    </citation>
    <scope>NUCLEOTIDE SEQUENCE</scope>
    <source>
        <strain evidence="1">G3581</strain>
    </source>
</reference>
<keyword evidence="1" id="KW-0808">Transferase</keyword>
<dbReference type="RefSeq" id="WP_140367234.1">
    <property type="nucleotide sequence ID" value="NZ_QRSI01000005.1"/>
</dbReference>